<dbReference type="PIRSF" id="PIRSF036426">
    <property type="entry name" value="Sirohaem_synth"/>
    <property type="match status" value="1"/>
</dbReference>
<dbReference type="Pfam" id="PF13241">
    <property type="entry name" value="NAD_binding_7"/>
    <property type="match status" value="1"/>
</dbReference>
<dbReference type="NCBIfam" id="TIGR01470">
    <property type="entry name" value="cysG_Nterm"/>
    <property type="match status" value="1"/>
</dbReference>
<evidence type="ECO:0000256" key="6">
    <source>
        <dbReference type="ARBA" id="ARBA00022691"/>
    </source>
</evidence>
<comment type="catalytic activity">
    <reaction evidence="13">
        <text>precorrin-2 + NAD(+) = sirohydrochlorin + NADH + 2 H(+)</text>
        <dbReference type="Rhea" id="RHEA:15613"/>
        <dbReference type="ChEBI" id="CHEBI:15378"/>
        <dbReference type="ChEBI" id="CHEBI:57540"/>
        <dbReference type="ChEBI" id="CHEBI:57945"/>
        <dbReference type="ChEBI" id="CHEBI:58351"/>
        <dbReference type="ChEBI" id="CHEBI:58827"/>
        <dbReference type="EC" id="1.3.1.76"/>
    </reaction>
</comment>
<dbReference type="GO" id="GO:0043115">
    <property type="term" value="F:precorrin-2 dehydrogenase activity"/>
    <property type="evidence" value="ECO:0007669"/>
    <property type="project" value="UniProtKB-EC"/>
</dbReference>
<evidence type="ECO:0000256" key="7">
    <source>
        <dbReference type="ARBA" id="ARBA00023002"/>
    </source>
</evidence>
<gene>
    <name evidence="17" type="primary">cysG</name>
    <name evidence="17" type="ORF">ACJHVH_07530</name>
</gene>
<dbReference type="Proteomes" id="UP001624684">
    <property type="component" value="Unassembled WGS sequence"/>
</dbReference>
<dbReference type="InterPro" id="IPR019478">
    <property type="entry name" value="Sirohaem_synthase_dimer_dom"/>
</dbReference>
<dbReference type="Pfam" id="PF14824">
    <property type="entry name" value="Sirohm_synth_M"/>
    <property type="match status" value="1"/>
</dbReference>
<evidence type="ECO:0000256" key="2">
    <source>
        <dbReference type="ARBA" id="ARBA00005010"/>
    </source>
</evidence>
<dbReference type="NCBIfam" id="NF007922">
    <property type="entry name" value="PRK10637.1"/>
    <property type="match status" value="1"/>
</dbReference>
<evidence type="ECO:0000259" key="14">
    <source>
        <dbReference type="Pfam" id="PF00590"/>
    </source>
</evidence>
<comment type="pathway">
    <text evidence="2">Porphyrin-containing compound metabolism; siroheme biosynthesis; sirohydrochlorin from precorrin-2: step 1/1.</text>
</comment>
<evidence type="ECO:0000256" key="3">
    <source>
        <dbReference type="ARBA" id="ARBA00022573"/>
    </source>
</evidence>
<dbReference type="NCBIfam" id="NF004790">
    <property type="entry name" value="PRK06136.1"/>
    <property type="match status" value="1"/>
</dbReference>
<protein>
    <submittedName>
        <fullName evidence="17">Siroheme synthase CysG</fullName>
        <ecNumber evidence="17">1.3.1.76</ecNumber>
        <ecNumber evidence="17">2.1.1.107</ecNumber>
        <ecNumber evidence="17">4.99.1.4</ecNumber>
    </submittedName>
</protein>
<reference evidence="17 18" key="1">
    <citation type="submission" date="2024-11" db="EMBL/GenBank/DDBJ databases">
        <title>First Report of Moraxella oculi in Brazil in an Infectious Bovine Keratoconjunctivitis Outbreak.</title>
        <authorList>
            <person name="Carvalho C.V."/>
            <person name="Domingues R."/>
            <person name="Coutinho C."/>
            <person name="Honorio N.T.B.S."/>
            <person name="Faza D.R.L.R."/>
            <person name="Carvalho W.A."/>
            <person name="Machado A.B.F."/>
            <person name="Martins M.F."/>
            <person name="Gaspar E.B."/>
        </authorList>
    </citation>
    <scope>NUCLEOTIDE SEQUENCE [LARGE SCALE GENOMIC DNA]</scope>
    <source>
        <strain evidence="17 18">2117LE</strain>
    </source>
</reference>
<dbReference type="InterPro" id="IPR050161">
    <property type="entry name" value="Siro_Cobalamin_biosynth"/>
</dbReference>
<dbReference type="InterPro" id="IPR006367">
    <property type="entry name" value="Sirohaem_synthase_N"/>
</dbReference>
<dbReference type="InterPro" id="IPR028281">
    <property type="entry name" value="Sirohaem_synthase_central"/>
</dbReference>
<dbReference type="Pfam" id="PF10414">
    <property type="entry name" value="CysG_dimeriser"/>
    <property type="match status" value="1"/>
</dbReference>
<comment type="pathway">
    <text evidence="12">Porphyrin-containing compound metabolism; siroheme biosynthesis; precorrin-2 from uroporphyrinogen III: step 1/1.</text>
</comment>
<keyword evidence="8" id="KW-0520">NAD</keyword>
<dbReference type="SUPFAM" id="SSF51735">
    <property type="entry name" value="NAD(P)-binding Rossmann-fold domains"/>
    <property type="match status" value="1"/>
</dbReference>
<dbReference type="SUPFAM" id="SSF53790">
    <property type="entry name" value="Tetrapyrrole methylase"/>
    <property type="match status" value="1"/>
</dbReference>
<feature type="domain" description="Sirohaem synthase dimerisation" evidence="15">
    <location>
        <begin position="156"/>
        <end position="189"/>
    </location>
</feature>
<dbReference type="InterPro" id="IPR006366">
    <property type="entry name" value="CobA/CysG_C"/>
</dbReference>
<dbReference type="InterPro" id="IPR036291">
    <property type="entry name" value="NAD(P)-bd_dom_sf"/>
</dbReference>
<dbReference type="InterPro" id="IPR037115">
    <property type="entry name" value="Sirohaem_synt_dimer_dom_sf"/>
</dbReference>
<dbReference type="GO" id="GO:0032259">
    <property type="term" value="P:methylation"/>
    <property type="evidence" value="ECO:0007669"/>
    <property type="project" value="UniProtKB-KW"/>
</dbReference>
<sequence>MNTLPLFFNLQNRSVLIIGGGEVAIRKAGLIKSAGANITVIAKNIHNDLKVLLNNDGLADSNHRLMMKSYDKTDLNADFAFCVVATDDNQLNRQIYYDCKTIHLAVNVVDTPALCDFIFPAIVDRNPITVGISSNGNSPVLARLIRAKIETLLPTNIGVLAKMAGEFRDTIKKRLPNVNARRKFWEKIFGENLNGVGVFADTQNINLEELHAQLANFEKASHHQGEVYIVGAGAGSADLLTFKALRLMQQADVVLYDALVSDEILDLCRRDIDRIFVGKKRSCHAKSQSDINQLLVDLAKQGKRALRLKGGDPFIFGRGGEEMQACQVAGVPYQVVPGISASLAGASGAGIPLTHRGVATSVRFLTGCYQMGKSFDGLKSTYQADETLVFYMGLHALDKVVASLTTELPSDMPVAIISHASLPTQKVLVGDLSNIVEKQAIEGLPAPAIIVVGRVVDSYLGA</sequence>
<dbReference type="GO" id="GO:0051266">
    <property type="term" value="F:sirohydrochlorin ferrochelatase activity"/>
    <property type="evidence" value="ECO:0007669"/>
    <property type="project" value="UniProtKB-EC"/>
</dbReference>
<name>A0ABW8U6U1_9GAMM</name>
<dbReference type="Gene3D" id="3.30.160.110">
    <property type="entry name" value="Siroheme synthase, domain 2"/>
    <property type="match status" value="1"/>
</dbReference>
<organism evidence="17 18">
    <name type="scientific">Moraxella oculi</name>
    <dbReference type="NCBI Taxonomy" id="2940516"/>
    <lineage>
        <taxon>Bacteria</taxon>
        <taxon>Pseudomonadati</taxon>
        <taxon>Pseudomonadota</taxon>
        <taxon>Gammaproteobacteria</taxon>
        <taxon>Moraxellales</taxon>
        <taxon>Moraxellaceae</taxon>
        <taxon>Moraxella</taxon>
    </lineage>
</organism>
<dbReference type="RefSeq" id="WP_407069369.1">
    <property type="nucleotide sequence ID" value="NZ_JBJJXE010000012.1"/>
</dbReference>
<keyword evidence="7 17" id="KW-0560">Oxidoreductase</keyword>
<dbReference type="EMBL" id="JBJJXE010000012">
    <property type="protein sequence ID" value="MFL1732838.1"/>
    <property type="molecule type" value="Genomic_DNA"/>
</dbReference>
<feature type="domain" description="Tetrapyrrole methylase" evidence="14">
    <location>
        <begin position="227"/>
        <end position="435"/>
    </location>
</feature>
<evidence type="ECO:0000259" key="15">
    <source>
        <dbReference type="Pfam" id="PF10414"/>
    </source>
</evidence>
<keyword evidence="4 17" id="KW-0489">Methyltransferase</keyword>
<feature type="domain" description="Siroheme synthase central" evidence="16">
    <location>
        <begin position="125"/>
        <end position="150"/>
    </location>
</feature>
<evidence type="ECO:0000313" key="18">
    <source>
        <dbReference type="Proteomes" id="UP001624684"/>
    </source>
</evidence>
<dbReference type="EC" id="1.3.1.76" evidence="17"/>
<evidence type="ECO:0000256" key="13">
    <source>
        <dbReference type="ARBA" id="ARBA00047561"/>
    </source>
</evidence>
<keyword evidence="9 17" id="KW-0456">Lyase</keyword>
<dbReference type="InterPro" id="IPR014777">
    <property type="entry name" value="4pyrrole_Mease_sub1"/>
</dbReference>
<dbReference type="Gene3D" id="3.30.950.10">
    <property type="entry name" value="Methyltransferase, Cobalt-precorrin-4 Transmethylase, Domain 2"/>
    <property type="match status" value="1"/>
</dbReference>
<evidence type="ECO:0000256" key="11">
    <source>
        <dbReference type="ARBA" id="ARBA00023268"/>
    </source>
</evidence>
<dbReference type="PANTHER" id="PTHR45790">
    <property type="entry name" value="SIROHEME SYNTHASE-RELATED"/>
    <property type="match status" value="1"/>
</dbReference>
<dbReference type="CDD" id="cd11642">
    <property type="entry name" value="SUMT"/>
    <property type="match status" value="1"/>
</dbReference>
<keyword evidence="18" id="KW-1185">Reference proteome</keyword>
<dbReference type="Pfam" id="PF00590">
    <property type="entry name" value="TP_methylase"/>
    <property type="match status" value="1"/>
</dbReference>
<keyword evidence="10" id="KW-0627">Porphyrin biosynthesis</keyword>
<evidence type="ECO:0000256" key="12">
    <source>
        <dbReference type="ARBA" id="ARBA00025705"/>
    </source>
</evidence>
<dbReference type="SUPFAM" id="SSF75615">
    <property type="entry name" value="Siroheme synthase middle domains-like"/>
    <property type="match status" value="1"/>
</dbReference>
<dbReference type="InterPro" id="IPR012409">
    <property type="entry name" value="Sirohaem_synth"/>
</dbReference>
<dbReference type="InterPro" id="IPR014776">
    <property type="entry name" value="4pyrrole_Mease_sub2"/>
</dbReference>
<dbReference type="Gene3D" id="3.40.50.720">
    <property type="entry name" value="NAD(P)-binding Rossmann-like Domain"/>
    <property type="match status" value="1"/>
</dbReference>
<dbReference type="PANTHER" id="PTHR45790:SF3">
    <property type="entry name" value="S-ADENOSYL-L-METHIONINE-DEPENDENT UROPORPHYRINOGEN III METHYLTRANSFERASE, CHLOROPLASTIC"/>
    <property type="match status" value="1"/>
</dbReference>
<keyword evidence="5 17" id="KW-0808">Transferase</keyword>
<evidence type="ECO:0000256" key="4">
    <source>
        <dbReference type="ARBA" id="ARBA00022603"/>
    </source>
</evidence>
<evidence type="ECO:0000256" key="9">
    <source>
        <dbReference type="ARBA" id="ARBA00023239"/>
    </source>
</evidence>
<evidence type="ECO:0000256" key="8">
    <source>
        <dbReference type="ARBA" id="ARBA00023027"/>
    </source>
</evidence>
<dbReference type="EC" id="2.1.1.107" evidence="17"/>
<dbReference type="EC" id="4.99.1.4" evidence="17"/>
<dbReference type="NCBIfam" id="TIGR01469">
    <property type="entry name" value="cobA_cysG_Cterm"/>
    <property type="match status" value="1"/>
</dbReference>
<dbReference type="InterPro" id="IPR000878">
    <property type="entry name" value="4pyrrol_Mease"/>
</dbReference>
<comment type="pathway">
    <text evidence="1">Cofactor biosynthesis; adenosylcobalamin biosynthesis.</text>
</comment>
<dbReference type="Gene3D" id="1.10.8.210">
    <property type="entry name" value="Sirohaem synthase, dimerisation domain"/>
    <property type="match status" value="1"/>
</dbReference>
<evidence type="ECO:0000313" key="17">
    <source>
        <dbReference type="EMBL" id="MFL1732838.1"/>
    </source>
</evidence>
<keyword evidence="11" id="KW-0511">Multifunctional enzyme</keyword>
<keyword evidence="3" id="KW-0169">Cobalamin biosynthesis</keyword>
<evidence type="ECO:0000256" key="10">
    <source>
        <dbReference type="ARBA" id="ARBA00023244"/>
    </source>
</evidence>
<dbReference type="InterPro" id="IPR035996">
    <property type="entry name" value="4pyrrol_Methylase_sf"/>
</dbReference>
<accession>A0ABW8U6U1</accession>
<dbReference type="GO" id="GO:0004851">
    <property type="term" value="F:uroporphyrin-III C-methyltransferase activity"/>
    <property type="evidence" value="ECO:0007669"/>
    <property type="project" value="UniProtKB-EC"/>
</dbReference>
<proteinExistence type="predicted"/>
<dbReference type="Gene3D" id="3.40.1010.10">
    <property type="entry name" value="Cobalt-precorrin-4 Transmethylase, Domain 1"/>
    <property type="match status" value="1"/>
</dbReference>
<evidence type="ECO:0000256" key="1">
    <source>
        <dbReference type="ARBA" id="ARBA00004953"/>
    </source>
</evidence>
<evidence type="ECO:0000256" key="5">
    <source>
        <dbReference type="ARBA" id="ARBA00022679"/>
    </source>
</evidence>
<keyword evidence="6" id="KW-0949">S-adenosyl-L-methionine</keyword>
<comment type="caution">
    <text evidence="17">The sequence shown here is derived from an EMBL/GenBank/DDBJ whole genome shotgun (WGS) entry which is preliminary data.</text>
</comment>
<evidence type="ECO:0000259" key="16">
    <source>
        <dbReference type="Pfam" id="PF14824"/>
    </source>
</evidence>